<evidence type="ECO:0008006" key="2">
    <source>
        <dbReference type="Google" id="ProtNLM"/>
    </source>
</evidence>
<protein>
    <recommendedName>
        <fullName evidence="2">LPS export ABC transporter periplasmic protein LptC</fullName>
    </recommendedName>
</protein>
<name>A0A381V2T1_9ZZZZ</name>
<dbReference type="PANTHER" id="PTHR37481">
    <property type="entry name" value="LIPOPOLYSACCHARIDE EXPORT SYSTEM PROTEIN LPTC"/>
    <property type="match status" value="1"/>
</dbReference>
<dbReference type="Pfam" id="PF06835">
    <property type="entry name" value="LptC"/>
    <property type="match status" value="1"/>
</dbReference>
<dbReference type="InterPro" id="IPR052363">
    <property type="entry name" value="LPS_export_LptC"/>
</dbReference>
<dbReference type="EMBL" id="UINC01007708">
    <property type="protein sequence ID" value="SVA34706.1"/>
    <property type="molecule type" value="Genomic_DNA"/>
</dbReference>
<reference evidence="1" key="1">
    <citation type="submission" date="2018-05" db="EMBL/GenBank/DDBJ databases">
        <authorList>
            <person name="Lanie J.A."/>
            <person name="Ng W.-L."/>
            <person name="Kazmierczak K.M."/>
            <person name="Andrzejewski T.M."/>
            <person name="Davidsen T.M."/>
            <person name="Wayne K.J."/>
            <person name="Tettelin H."/>
            <person name="Glass J.I."/>
            <person name="Rusch D."/>
            <person name="Podicherti R."/>
            <person name="Tsui H.-C.T."/>
            <person name="Winkler M.E."/>
        </authorList>
    </citation>
    <scope>NUCLEOTIDE SEQUENCE</scope>
</reference>
<accession>A0A381V2T1</accession>
<dbReference type="InterPro" id="IPR010664">
    <property type="entry name" value="LipoPS_assembly_LptC-rel"/>
</dbReference>
<evidence type="ECO:0000313" key="1">
    <source>
        <dbReference type="EMBL" id="SVA34706.1"/>
    </source>
</evidence>
<sequence length="145" mass="16589">MEGRFLYKIIAKEAKINSTNKQIYLTGVNIKYDTHQNIDWVITAEKGQILSSSNVLALNGNVILKNLTRESDEAMPFLLLPELNVSFTNAMLEKTKLTTEYLEVNPNTYTVTTNRNVFINKDDITIQAQGLTAHIKENELQWERL</sequence>
<dbReference type="GO" id="GO:0017089">
    <property type="term" value="F:glycolipid transfer activity"/>
    <property type="evidence" value="ECO:0007669"/>
    <property type="project" value="TreeGrafter"/>
</dbReference>
<dbReference type="AlphaFoldDB" id="A0A381V2T1"/>
<dbReference type="Gene3D" id="2.60.450.10">
    <property type="entry name" value="Lipopolysaccharide (LPS) transport protein A like domain"/>
    <property type="match status" value="1"/>
</dbReference>
<dbReference type="PANTHER" id="PTHR37481:SF1">
    <property type="entry name" value="LIPOPOLYSACCHARIDE EXPORT SYSTEM PROTEIN LPTC"/>
    <property type="match status" value="1"/>
</dbReference>
<proteinExistence type="predicted"/>
<organism evidence="1">
    <name type="scientific">marine metagenome</name>
    <dbReference type="NCBI Taxonomy" id="408172"/>
    <lineage>
        <taxon>unclassified sequences</taxon>
        <taxon>metagenomes</taxon>
        <taxon>ecological metagenomes</taxon>
    </lineage>
</organism>
<dbReference type="GO" id="GO:0005886">
    <property type="term" value="C:plasma membrane"/>
    <property type="evidence" value="ECO:0007669"/>
    <property type="project" value="TreeGrafter"/>
</dbReference>
<dbReference type="GO" id="GO:0015920">
    <property type="term" value="P:lipopolysaccharide transport"/>
    <property type="evidence" value="ECO:0007669"/>
    <property type="project" value="TreeGrafter"/>
</dbReference>
<gene>
    <name evidence="1" type="ORF">METZ01_LOCUS87560</name>
</gene>
<dbReference type="GO" id="GO:0030288">
    <property type="term" value="C:outer membrane-bounded periplasmic space"/>
    <property type="evidence" value="ECO:0007669"/>
    <property type="project" value="TreeGrafter"/>
</dbReference>